<dbReference type="EC" id="3.5.1.2" evidence="3 6"/>
<dbReference type="NCBIfam" id="TIGR03814">
    <property type="entry name" value="Gln_ase"/>
    <property type="match status" value="1"/>
</dbReference>
<dbReference type="GO" id="GO:0006537">
    <property type="term" value="P:glutamate biosynthetic process"/>
    <property type="evidence" value="ECO:0007669"/>
    <property type="project" value="TreeGrafter"/>
</dbReference>
<feature type="binding site" evidence="6">
    <location>
        <position position="202"/>
    </location>
    <ligand>
        <name>substrate</name>
    </ligand>
</feature>
<name>A0A7Z0CKA4_9ACTN</name>
<evidence type="ECO:0000256" key="4">
    <source>
        <dbReference type="ARBA" id="ARBA00022801"/>
    </source>
</evidence>
<keyword evidence="4 6" id="KW-0378">Hydrolase</keyword>
<feature type="binding site" evidence="6">
    <location>
        <position position="250"/>
    </location>
    <ligand>
        <name>substrate</name>
    </ligand>
</feature>
<dbReference type="InterPro" id="IPR015868">
    <property type="entry name" value="Glutaminase"/>
</dbReference>
<evidence type="ECO:0000256" key="6">
    <source>
        <dbReference type="HAMAP-Rule" id="MF_00313"/>
    </source>
</evidence>
<comment type="caution">
    <text evidence="7">The sequence shown here is derived from an EMBL/GenBank/DDBJ whole genome shotgun (WGS) entry which is preliminary data.</text>
</comment>
<comment type="similarity">
    <text evidence="1 6">Belongs to the glutaminase family.</text>
</comment>
<gene>
    <name evidence="6" type="primary">glsA</name>
    <name evidence="7" type="ORF">BJ993_001616</name>
</gene>
<feature type="binding site" evidence="6">
    <location>
        <position position="127"/>
    </location>
    <ligand>
        <name>substrate</name>
    </ligand>
</feature>
<feature type="binding site" evidence="6">
    <location>
        <position position="171"/>
    </location>
    <ligand>
        <name>substrate</name>
    </ligand>
</feature>
<dbReference type="EMBL" id="JACBZM010000001">
    <property type="protein sequence ID" value="NYI44536.1"/>
    <property type="molecule type" value="Genomic_DNA"/>
</dbReference>
<reference evidence="7 8" key="1">
    <citation type="submission" date="2020-07" db="EMBL/GenBank/DDBJ databases">
        <title>Sequencing the genomes of 1000 actinobacteria strains.</title>
        <authorList>
            <person name="Klenk H.-P."/>
        </authorList>
    </citation>
    <scope>NUCLEOTIDE SEQUENCE [LARGE SCALE GENOMIC DNA]</scope>
    <source>
        <strain evidence="7 8">DSM 15131</strain>
    </source>
</reference>
<sequence>MTRRVGVLSPRSSHPDQLLAHARAAIDHGRSAAHAGEVTSKIPALAAVDPASFGLSVTTVDGAELGVGDCVVQFSLQSLTKLFALVALLRVEPEAWAHVGWAPTELGYGSVAELERSAGRPRNPFVNAGALIVTDRLLHHTGSAVETVAELVRDLAGDPAVASDAAVSASEAGADHRNRALAHVLAEHGRLLNDVDDVLAHYYAQCAITGSALGVARAGRFLVDRRLHGRVLDSDNVRRINAVLLTAGMYGAAGDIAYRVGLPAKSGVGGGVLAVLPGVGTVCAWSPPLDREGNSVGGVAAIEQFSRTSGWSVF</sequence>
<feature type="binding site" evidence="6">
    <location>
        <position position="78"/>
    </location>
    <ligand>
        <name>substrate</name>
    </ligand>
</feature>
<dbReference type="HAMAP" id="MF_00313">
    <property type="entry name" value="Glutaminase"/>
    <property type="match status" value="1"/>
</dbReference>
<keyword evidence="6" id="KW-0007">Acetylation</keyword>
<evidence type="ECO:0000256" key="5">
    <source>
        <dbReference type="ARBA" id="ARBA00049534"/>
    </source>
</evidence>
<evidence type="ECO:0000256" key="1">
    <source>
        <dbReference type="ARBA" id="ARBA00011076"/>
    </source>
</evidence>
<dbReference type="GO" id="GO:0006543">
    <property type="term" value="P:L-glutamine catabolic process"/>
    <property type="evidence" value="ECO:0007669"/>
    <property type="project" value="TreeGrafter"/>
</dbReference>
<dbReference type="Gene3D" id="3.40.710.10">
    <property type="entry name" value="DD-peptidase/beta-lactamase superfamily"/>
    <property type="match status" value="1"/>
</dbReference>
<feature type="binding site" evidence="6">
    <location>
        <position position="178"/>
    </location>
    <ligand>
        <name>substrate</name>
    </ligand>
</feature>
<dbReference type="SUPFAM" id="SSF56601">
    <property type="entry name" value="beta-lactamase/transpeptidase-like"/>
    <property type="match status" value="1"/>
</dbReference>
<evidence type="ECO:0000256" key="2">
    <source>
        <dbReference type="ARBA" id="ARBA00011881"/>
    </source>
</evidence>
<evidence type="ECO:0000313" key="7">
    <source>
        <dbReference type="EMBL" id="NYI44536.1"/>
    </source>
</evidence>
<evidence type="ECO:0000313" key="8">
    <source>
        <dbReference type="Proteomes" id="UP000562045"/>
    </source>
</evidence>
<protein>
    <recommendedName>
        <fullName evidence="3 6">Glutaminase</fullName>
        <ecNumber evidence="3 6">3.5.1.2</ecNumber>
    </recommendedName>
</protein>
<dbReference type="PANTHER" id="PTHR12544:SF29">
    <property type="entry name" value="GLUTAMINASE"/>
    <property type="match status" value="1"/>
</dbReference>
<dbReference type="InterPro" id="IPR012338">
    <property type="entry name" value="Beta-lactam/transpept-like"/>
</dbReference>
<evidence type="ECO:0000256" key="3">
    <source>
        <dbReference type="ARBA" id="ARBA00012918"/>
    </source>
</evidence>
<dbReference type="Pfam" id="PF04960">
    <property type="entry name" value="Glutaminase"/>
    <property type="match status" value="1"/>
</dbReference>
<comment type="catalytic activity">
    <reaction evidence="5 6">
        <text>L-glutamine + H2O = L-glutamate + NH4(+)</text>
        <dbReference type="Rhea" id="RHEA:15889"/>
        <dbReference type="ChEBI" id="CHEBI:15377"/>
        <dbReference type="ChEBI" id="CHEBI:28938"/>
        <dbReference type="ChEBI" id="CHEBI:29985"/>
        <dbReference type="ChEBI" id="CHEBI:58359"/>
        <dbReference type="EC" id="3.5.1.2"/>
    </reaction>
</comment>
<dbReference type="PANTHER" id="PTHR12544">
    <property type="entry name" value="GLUTAMINASE"/>
    <property type="match status" value="1"/>
</dbReference>
<dbReference type="GO" id="GO:0004359">
    <property type="term" value="F:glutaminase activity"/>
    <property type="evidence" value="ECO:0007669"/>
    <property type="project" value="UniProtKB-UniRule"/>
</dbReference>
<proteinExistence type="inferred from homology"/>
<feature type="binding site" evidence="6">
    <location>
        <position position="268"/>
    </location>
    <ligand>
        <name>substrate</name>
    </ligand>
</feature>
<comment type="subunit">
    <text evidence="2 6">Homotetramer.</text>
</comment>
<accession>A0A7Z0CKA4</accession>
<dbReference type="AlphaFoldDB" id="A0A7Z0CKA4"/>
<dbReference type="Proteomes" id="UP000562045">
    <property type="component" value="Unassembled WGS sequence"/>
</dbReference>
<organism evidence="7 8">
    <name type="scientific">Nocardioides aromaticivorans</name>
    <dbReference type="NCBI Taxonomy" id="200618"/>
    <lineage>
        <taxon>Bacteria</taxon>
        <taxon>Bacillati</taxon>
        <taxon>Actinomycetota</taxon>
        <taxon>Actinomycetes</taxon>
        <taxon>Propionibacteriales</taxon>
        <taxon>Nocardioidaceae</taxon>
        <taxon>Nocardioides</taxon>
    </lineage>
</organism>
<dbReference type="RefSeq" id="WP_179648369.1">
    <property type="nucleotide sequence ID" value="NZ_JACBZM010000001.1"/>
</dbReference>